<protein>
    <submittedName>
        <fullName evidence="2">Unannotated protein</fullName>
    </submittedName>
</protein>
<evidence type="ECO:0000313" key="2">
    <source>
        <dbReference type="EMBL" id="CAB4649485.1"/>
    </source>
</evidence>
<dbReference type="AlphaFoldDB" id="A0A6J6KMZ5"/>
<feature type="compositionally biased region" description="Low complexity" evidence="1">
    <location>
        <begin position="206"/>
        <end position="218"/>
    </location>
</feature>
<accession>A0A6J6KMZ5</accession>
<sequence length="299" mass="32838">MYRKSSIHHWVAALALVATSAACSSTSSTNAAVETIPTFPDNGKSQSELVSLASTLKSVDYSKISESSCGKYSLIVQRDQVRFYQWNGKTWLEQSDLLGQDYESNPFSVLSADYSNDGVLDFLVSYNKDGQQGGHQFGKIFMQVDCEWKWARFNGSEDVSESLDLLAYDKSTQVLTAWDYGPEGRANVSITFNSETKEFDLELTAEDSSNSGSNGDESQNAGETGNQSPTCISLRDLYNEGFYTSDPYEFEAVMNDAVYILRGVGWGMIADSIVSFTLQGLRSAALGGIANYLRAYDCA</sequence>
<evidence type="ECO:0000256" key="1">
    <source>
        <dbReference type="SAM" id="MobiDB-lite"/>
    </source>
</evidence>
<organism evidence="2">
    <name type="scientific">freshwater metagenome</name>
    <dbReference type="NCBI Taxonomy" id="449393"/>
    <lineage>
        <taxon>unclassified sequences</taxon>
        <taxon>metagenomes</taxon>
        <taxon>ecological metagenomes</taxon>
    </lineage>
</organism>
<reference evidence="2" key="1">
    <citation type="submission" date="2020-05" db="EMBL/GenBank/DDBJ databases">
        <authorList>
            <person name="Chiriac C."/>
            <person name="Salcher M."/>
            <person name="Ghai R."/>
            <person name="Kavagutti S V."/>
        </authorList>
    </citation>
    <scope>NUCLEOTIDE SEQUENCE</scope>
</reference>
<name>A0A6J6KMZ5_9ZZZZ</name>
<dbReference type="PROSITE" id="PS51257">
    <property type="entry name" value="PROKAR_LIPOPROTEIN"/>
    <property type="match status" value="1"/>
</dbReference>
<feature type="region of interest" description="Disordered" evidence="1">
    <location>
        <begin position="204"/>
        <end position="228"/>
    </location>
</feature>
<dbReference type="EMBL" id="CAEZWJ010000010">
    <property type="protein sequence ID" value="CAB4649485.1"/>
    <property type="molecule type" value="Genomic_DNA"/>
</dbReference>
<gene>
    <name evidence="2" type="ORF">UFOPK2214_00481</name>
</gene>
<feature type="compositionally biased region" description="Polar residues" evidence="1">
    <location>
        <begin position="219"/>
        <end position="228"/>
    </location>
</feature>
<proteinExistence type="predicted"/>